<protein>
    <submittedName>
        <fullName evidence="1">Uncharacterized protein</fullName>
    </submittedName>
</protein>
<dbReference type="EMBL" id="CAJPWZ010003102">
    <property type="protein sequence ID" value="CAG2251858.1"/>
    <property type="molecule type" value="Genomic_DNA"/>
</dbReference>
<proteinExistence type="predicted"/>
<gene>
    <name evidence="1" type="ORF">MEDL_63467</name>
</gene>
<organism evidence="1 2">
    <name type="scientific">Mytilus edulis</name>
    <name type="common">Blue mussel</name>
    <dbReference type="NCBI Taxonomy" id="6550"/>
    <lineage>
        <taxon>Eukaryota</taxon>
        <taxon>Metazoa</taxon>
        <taxon>Spiralia</taxon>
        <taxon>Lophotrochozoa</taxon>
        <taxon>Mollusca</taxon>
        <taxon>Bivalvia</taxon>
        <taxon>Autobranchia</taxon>
        <taxon>Pteriomorphia</taxon>
        <taxon>Mytilida</taxon>
        <taxon>Mytiloidea</taxon>
        <taxon>Mytilidae</taxon>
        <taxon>Mytilinae</taxon>
        <taxon>Mytilus</taxon>
    </lineage>
</organism>
<dbReference type="Proteomes" id="UP000683360">
    <property type="component" value="Unassembled WGS sequence"/>
</dbReference>
<name>A0A8S3V2A1_MYTED</name>
<dbReference type="OrthoDB" id="6052176at2759"/>
<evidence type="ECO:0000313" key="1">
    <source>
        <dbReference type="EMBL" id="CAG2251858.1"/>
    </source>
</evidence>
<evidence type="ECO:0000313" key="2">
    <source>
        <dbReference type="Proteomes" id="UP000683360"/>
    </source>
</evidence>
<comment type="caution">
    <text evidence="1">The sequence shown here is derived from an EMBL/GenBank/DDBJ whole genome shotgun (WGS) entry which is preliminary data.</text>
</comment>
<reference evidence="1" key="1">
    <citation type="submission" date="2021-03" db="EMBL/GenBank/DDBJ databases">
        <authorList>
            <person name="Bekaert M."/>
        </authorList>
    </citation>
    <scope>NUCLEOTIDE SEQUENCE</scope>
</reference>
<sequence>MAHKTSKPSCSNKKEQFLFDKVPFQQFLSKSTLFRFFKFGSNCNGNECHSFSGATCDLKRKVDQNESQWYGILMSQLFESGYSFLQSKLDSKKSTCFDHVDERMTALKTLIKFFAEKEIHEKNIQNALEKMNSTENKESVLVKALAEHLFGKLSPGQQYVVDSTIKNKGNNCQEKINNKCKCGCDTEICYGATGIGHADVWHGFVDIMMTFSDQKPESTASVYLALNDDGPSRNKKMKISDGNEEDDDNILCDCVLESYLNKVQDKATAETVVFALAYQITNPSSTGFIPHIIISPNEFYIVMYEPVHDVLVWSSEFPLISQSDCKLQGVSIIALWMVLHYKLFCNGVDELFDDVSEIKADFSNQLDVENLDIYKNKLEIGVQSFGATPPINLVHSLREVDFVFPKLKLRK</sequence>
<accession>A0A8S3V2A1</accession>
<dbReference type="AlphaFoldDB" id="A0A8S3V2A1"/>
<keyword evidence="2" id="KW-1185">Reference proteome</keyword>